<accession>A0A2H0W4J1</accession>
<protein>
    <submittedName>
        <fullName evidence="1">Uncharacterized protein</fullName>
    </submittedName>
</protein>
<comment type="caution">
    <text evidence="1">The sequence shown here is derived from an EMBL/GenBank/DDBJ whole genome shotgun (WGS) entry which is preliminary data.</text>
</comment>
<reference evidence="2" key="1">
    <citation type="submission" date="2017-09" db="EMBL/GenBank/DDBJ databases">
        <title>Depth-based differentiation of microbial function through sediment-hosted aquifers and enrichment of novel symbionts in the deep terrestrial subsurface.</title>
        <authorList>
            <person name="Probst A.J."/>
            <person name="Ladd B."/>
            <person name="Jarett J.K."/>
            <person name="Geller-Mcgrath D.E."/>
            <person name="Sieber C.M.K."/>
            <person name="Emerson J.B."/>
            <person name="Anantharaman K."/>
            <person name="Thomas B.C."/>
            <person name="Malmstrom R."/>
            <person name="Stieglmeier M."/>
            <person name="Klingl A."/>
            <person name="Woyke T."/>
            <person name="Ryan C.M."/>
            <person name="Banfield J.F."/>
        </authorList>
    </citation>
    <scope>NUCLEOTIDE SEQUENCE [LARGE SCALE GENOMIC DNA]</scope>
</reference>
<dbReference type="AlphaFoldDB" id="A0A2H0W4J1"/>
<dbReference type="Proteomes" id="UP000229056">
    <property type="component" value="Unassembled WGS sequence"/>
</dbReference>
<organism evidence="1 2">
    <name type="scientific">Candidatus Buchananbacteria bacterium CG10_big_fil_rev_8_21_14_0_10_33_19</name>
    <dbReference type="NCBI Taxonomy" id="1974525"/>
    <lineage>
        <taxon>Bacteria</taxon>
        <taxon>Candidatus Buchananiibacteriota</taxon>
    </lineage>
</organism>
<name>A0A2H0W4J1_9BACT</name>
<dbReference type="EMBL" id="PEZY01000005">
    <property type="protein sequence ID" value="PIS06272.1"/>
    <property type="molecule type" value="Genomic_DNA"/>
</dbReference>
<gene>
    <name evidence="1" type="ORF">COT80_01745</name>
</gene>
<proteinExistence type="predicted"/>
<evidence type="ECO:0000313" key="1">
    <source>
        <dbReference type="EMBL" id="PIS06272.1"/>
    </source>
</evidence>
<evidence type="ECO:0000313" key="2">
    <source>
        <dbReference type="Proteomes" id="UP000229056"/>
    </source>
</evidence>
<sequence>MAEEIQNIFDDVVELKKLNPWLAPFALTDNEVKAIIKLISKIIIGSADIKNFYSEMKKVIRKDDSMVKKITISAIEKRLLPIKDRISGVEEALAELGRSAASEIKTELPKNDSNLNTSISFSPDDDEEIKQIISNIDSSAKVYDYTTLAELIISESGYSLDGDEVMFSRLKNIIIARLKDIRDEIETIEALKKSRKIGGLEMDDQQAKKIVALAKSKIDQGLLSKIGSDLNGVKPISFPTKKPFTRGKISLDVKKTIDNKQPISLPKKVEEMVIEKTIEKPIKQQPIHTELIIEEEDGLPVIKFPHGDDLMVKPKMVNLDNNNLFPKINHDLNTDLNHDKFTSVKKVETPKSPVVTELKAVQPEIKQNIPVPQPQPMPQSSLPPKNIRFGKKLVDGVLVGGALVGPIEELSTMTLINFRRLGETPHKATAKIKQKIELLENDSYAKRLEGIDAWHKSEVNRFYRLLGQESMRQERGIDDIINERMQDGKPTLSIEEFNSVMELNKDLRY</sequence>